<evidence type="ECO:0000256" key="7">
    <source>
        <dbReference type="ARBA" id="ARBA00022837"/>
    </source>
</evidence>
<dbReference type="InterPro" id="IPR018247">
    <property type="entry name" value="EF_Hand_1_Ca_BS"/>
</dbReference>
<dbReference type="InterPro" id="IPR011992">
    <property type="entry name" value="EF-hand-dom_pair"/>
</dbReference>
<organism evidence="14 15">
    <name type="scientific">Coccomyxa viridis</name>
    <dbReference type="NCBI Taxonomy" id="1274662"/>
    <lineage>
        <taxon>Eukaryota</taxon>
        <taxon>Viridiplantae</taxon>
        <taxon>Chlorophyta</taxon>
        <taxon>core chlorophytes</taxon>
        <taxon>Trebouxiophyceae</taxon>
        <taxon>Trebouxiophyceae incertae sedis</taxon>
        <taxon>Coccomyxaceae</taxon>
        <taxon>Coccomyxa</taxon>
    </lineage>
</organism>
<evidence type="ECO:0000259" key="13">
    <source>
        <dbReference type="PROSITE" id="PS50222"/>
    </source>
</evidence>
<accession>A0ABP1GBA9</accession>
<proteinExistence type="inferred from homology"/>
<dbReference type="Pfam" id="PF07992">
    <property type="entry name" value="Pyr_redox_2"/>
    <property type="match status" value="1"/>
</dbReference>
<keyword evidence="6" id="KW-0274">FAD</keyword>
<dbReference type="SUPFAM" id="SSF51905">
    <property type="entry name" value="FAD/NAD(P)-binding domain"/>
    <property type="match status" value="2"/>
</dbReference>
<comment type="similarity">
    <text evidence="2">Belongs to the NADH dehydrogenase family.</text>
</comment>
<dbReference type="Gene3D" id="3.50.50.100">
    <property type="match status" value="2"/>
</dbReference>
<evidence type="ECO:0000256" key="6">
    <source>
        <dbReference type="ARBA" id="ARBA00022827"/>
    </source>
</evidence>
<dbReference type="InterPro" id="IPR054585">
    <property type="entry name" value="NDH2-like_C"/>
</dbReference>
<comment type="subcellular location">
    <subcellularLocation>
        <location evidence="1">Mitochondrion inner membrane</location>
        <topology evidence="1">Peripheral membrane protein</topology>
        <orientation evidence="1">Intermembrane side</orientation>
    </subcellularLocation>
</comment>
<keyword evidence="7" id="KW-0106">Calcium</keyword>
<name>A0ABP1GBA9_9CHLO</name>
<dbReference type="PANTHER" id="PTHR43706">
    <property type="entry name" value="NADH DEHYDROGENASE"/>
    <property type="match status" value="1"/>
</dbReference>
<keyword evidence="10" id="KW-0520">NAD</keyword>
<evidence type="ECO:0000256" key="5">
    <source>
        <dbReference type="ARBA" id="ARBA00022792"/>
    </source>
</evidence>
<comment type="caution">
    <text evidence="14">The sequence shown here is derived from an EMBL/GenBank/DDBJ whole genome shotgun (WGS) entry which is preliminary data.</text>
</comment>
<keyword evidence="15" id="KW-1185">Reference proteome</keyword>
<sequence length="588" mass="65512">MMNILARFSNRLAARLQAHSSGQLGKLPFVRALGSQAAASHEDSNAYRWAALVGLTGALVTGAAAFASQADALEQEQKKTKIVILGTGWGATSFLNALKLKKNPLYDVQVVSPRNYFLFSPLLPAAATGTVDTKSIVDPIRGHLDRSCNYFKAEALQINHKEKTVTCCYEKPVWRTCDLAGKDKVFDLSYDVLIVAVGAVTNTFGVPGVTDHCFFLKSAEDAKAIRERVNACFELANLPDSTEEDRKRLLSFVVAGGGPTGTELAAELNDLIFEDMIRYFPRVQRSDISIRQIDSHDHILSAFDRSISAYATDHFRRSGIDLILNCRIKAVEENRVVVLDQTKNEMRQVPFGTCIWTTGIRMHPLAEKLAQQLQAQEHWRSLKVDRHLLVKGTQDIFALGDASTIEQEKVFSHAEELFEEGDTNHDGKLSSEELQDLLMRERKRYPQLIEIAARVPPNSELTKEDFQGHLAELDKSLRSVPATAQVAHQEGHYLGKLFRKHHISGSGLPEDAPEFVYNNKGSLAYIGGDKAVIDPGEAMNFLKYIKGWFMGFGWKSAEIAMQASLKNQLAVMYDFMKTKMFGRDISDI</sequence>
<evidence type="ECO:0000256" key="2">
    <source>
        <dbReference type="ARBA" id="ARBA00005272"/>
    </source>
</evidence>
<evidence type="ECO:0000313" key="14">
    <source>
        <dbReference type="EMBL" id="CAL5227859.1"/>
    </source>
</evidence>
<comment type="catalytic activity">
    <reaction evidence="12">
        <text>a ubiquinone + NADH + H(+) = a ubiquinol + NAD(+)</text>
        <dbReference type="Rhea" id="RHEA:23152"/>
        <dbReference type="Rhea" id="RHEA-COMP:9565"/>
        <dbReference type="Rhea" id="RHEA-COMP:9566"/>
        <dbReference type="ChEBI" id="CHEBI:15378"/>
        <dbReference type="ChEBI" id="CHEBI:16389"/>
        <dbReference type="ChEBI" id="CHEBI:17976"/>
        <dbReference type="ChEBI" id="CHEBI:57540"/>
        <dbReference type="ChEBI" id="CHEBI:57945"/>
    </reaction>
</comment>
<keyword evidence="8" id="KW-0809">Transit peptide</keyword>
<gene>
    <name evidence="14" type="primary">g10893</name>
    <name evidence="14" type="ORF">VP750_LOCUS9765</name>
</gene>
<evidence type="ECO:0000256" key="10">
    <source>
        <dbReference type="ARBA" id="ARBA00023027"/>
    </source>
</evidence>
<evidence type="ECO:0000256" key="12">
    <source>
        <dbReference type="ARBA" id="ARBA00049010"/>
    </source>
</evidence>
<feature type="domain" description="EF-hand" evidence="13">
    <location>
        <begin position="409"/>
        <end position="444"/>
    </location>
</feature>
<dbReference type="SUPFAM" id="SSF47473">
    <property type="entry name" value="EF-hand"/>
    <property type="match status" value="1"/>
</dbReference>
<evidence type="ECO:0000256" key="3">
    <source>
        <dbReference type="ARBA" id="ARBA00012637"/>
    </source>
</evidence>
<evidence type="ECO:0000256" key="8">
    <source>
        <dbReference type="ARBA" id="ARBA00022946"/>
    </source>
</evidence>
<dbReference type="EC" id="1.6.5.9" evidence="3"/>
<protein>
    <recommendedName>
        <fullName evidence="3">NADH:ubiquinone reductase (non-electrogenic)</fullName>
        <ecNumber evidence="3">1.6.5.9</ecNumber>
    </recommendedName>
</protein>
<dbReference type="Proteomes" id="UP001497392">
    <property type="component" value="Unassembled WGS sequence"/>
</dbReference>
<reference evidence="14 15" key="1">
    <citation type="submission" date="2024-06" db="EMBL/GenBank/DDBJ databases">
        <authorList>
            <person name="Kraege A."/>
            <person name="Thomma B."/>
        </authorList>
    </citation>
    <scope>NUCLEOTIDE SEQUENCE [LARGE SCALE GENOMIC DNA]</scope>
</reference>
<dbReference type="InterPro" id="IPR002048">
    <property type="entry name" value="EF_hand_dom"/>
</dbReference>
<dbReference type="PROSITE" id="PS00018">
    <property type="entry name" value="EF_HAND_1"/>
    <property type="match status" value="1"/>
</dbReference>
<keyword evidence="5" id="KW-0999">Mitochondrion inner membrane</keyword>
<keyword evidence="5" id="KW-0496">Mitochondrion</keyword>
<dbReference type="Pfam" id="PF22366">
    <property type="entry name" value="NDH2_C"/>
    <property type="match status" value="1"/>
</dbReference>
<keyword evidence="4" id="KW-0285">Flavoprotein</keyword>
<dbReference type="PROSITE" id="PS50222">
    <property type="entry name" value="EF_HAND_2"/>
    <property type="match status" value="1"/>
</dbReference>
<dbReference type="InterPro" id="IPR036188">
    <property type="entry name" value="FAD/NAD-bd_sf"/>
</dbReference>
<dbReference type="PANTHER" id="PTHR43706:SF47">
    <property type="entry name" value="EXTERNAL NADH-UBIQUINONE OXIDOREDUCTASE 1, MITOCHONDRIAL-RELATED"/>
    <property type="match status" value="1"/>
</dbReference>
<keyword evidence="5" id="KW-0472">Membrane</keyword>
<keyword evidence="9" id="KW-0560">Oxidoreductase</keyword>
<dbReference type="EMBL" id="CAXHTA020000017">
    <property type="protein sequence ID" value="CAL5227859.1"/>
    <property type="molecule type" value="Genomic_DNA"/>
</dbReference>
<evidence type="ECO:0000313" key="15">
    <source>
        <dbReference type="Proteomes" id="UP001497392"/>
    </source>
</evidence>
<dbReference type="SMART" id="SM00054">
    <property type="entry name" value="EFh"/>
    <property type="match status" value="1"/>
</dbReference>
<evidence type="ECO:0000256" key="4">
    <source>
        <dbReference type="ARBA" id="ARBA00022630"/>
    </source>
</evidence>
<evidence type="ECO:0000256" key="11">
    <source>
        <dbReference type="ARBA" id="ARBA00047599"/>
    </source>
</evidence>
<evidence type="ECO:0000256" key="9">
    <source>
        <dbReference type="ARBA" id="ARBA00023002"/>
    </source>
</evidence>
<comment type="catalytic activity">
    <reaction evidence="11">
        <text>a quinone + NADH + H(+) = a quinol + NAD(+)</text>
        <dbReference type="Rhea" id="RHEA:46160"/>
        <dbReference type="ChEBI" id="CHEBI:15378"/>
        <dbReference type="ChEBI" id="CHEBI:24646"/>
        <dbReference type="ChEBI" id="CHEBI:57540"/>
        <dbReference type="ChEBI" id="CHEBI:57945"/>
        <dbReference type="ChEBI" id="CHEBI:132124"/>
        <dbReference type="EC" id="1.6.5.9"/>
    </reaction>
</comment>
<dbReference type="InterPro" id="IPR023753">
    <property type="entry name" value="FAD/NAD-binding_dom"/>
</dbReference>
<dbReference type="InterPro" id="IPR045024">
    <property type="entry name" value="NDH-2"/>
</dbReference>
<evidence type="ECO:0000256" key="1">
    <source>
        <dbReference type="ARBA" id="ARBA00004137"/>
    </source>
</evidence>